<dbReference type="CDD" id="cd18186">
    <property type="entry name" value="BTB_POZ_ZBTB_KLHL-like"/>
    <property type="match status" value="1"/>
</dbReference>
<proteinExistence type="predicted"/>
<accession>A0A9P3LGF2</accession>
<dbReference type="AlphaFoldDB" id="A0A9P3LGF2"/>
<dbReference type="OrthoDB" id="3164835at2759"/>
<dbReference type="Pfam" id="PF00651">
    <property type="entry name" value="BTB"/>
    <property type="match status" value="1"/>
</dbReference>
<dbReference type="InterPro" id="IPR011333">
    <property type="entry name" value="SKP1/BTB/POZ_sf"/>
</dbReference>
<dbReference type="EMBL" id="BPQB01000029">
    <property type="protein sequence ID" value="GJE93027.1"/>
    <property type="molecule type" value="Genomic_DNA"/>
</dbReference>
<evidence type="ECO:0000259" key="1">
    <source>
        <dbReference type="PROSITE" id="PS50097"/>
    </source>
</evidence>
<dbReference type="PROSITE" id="PS50097">
    <property type="entry name" value="BTB"/>
    <property type="match status" value="1"/>
</dbReference>
<dbReference type="Proteomes" id="UP000703269">
    <property type="component" value="Unassembled WGS sequence"/>
</dbReference>
<protein>
    <submittedName>
        <fullName evidence="2">BTB domain-containing protein</fullName>
    </submittedName>
</protein>
<dbReference type="SMART" id="SM00225">
    <property type="entry name" value="BTB"/>
    <property type="match status" value="1"/>
</dbReference>
<sequence>MSTSSPTSWAAEPFDEEGDIILRSSDGTDFHVYKVVLILASPWFRTMFSLQQPAESTASTERPVIDVPEDAETLDALLRFCYPIPEPAVDSNLLEKVLEGAIKYELVKAISSCRALVSTFIPAYPLAMYTMCWRLDLEEEAAAAAKEWKTRVDGRMRNDDNNGIFYETRIGLSSIPEMEDLPAEVYQNLLRYIHGKKVTRFCSPPPYRSISSAYGERDLQAWDADRVSRSYPFTLPDANLVLRSTDGIDFPVHRLIVSLNTHSTETSGSYPLLDSPEVLEMHTSKLPILEAGYHSRILGQLLQLIYPPLPGQSVSDWPSVHLLADLRAGVVTAAERSGLLSVAKQYEAEWKRCLDVDPLLLYRIALHSGWTNAATAAASRVSDSSTLTEMIDADTTGLTAGEYHRLLRYIRVSQDTIFAVISKFMEDYEEGASVLAWKRDWHNIVRSYGRRAGITAALMELERWRGNDSARAYVSYKPSADELAGMANRLENQIEQATEDLEMILIPCD</sequence>
<dbReference type="SUPFAM" id="SSF54695">
    <property type="entry name" value="POZ domain"/>
    <property type="match status" value="1"/>
</dbReference>
<feature type="domain" description="BTB" evidence="1">
    <location>
        <begin position="18"/>
        <end position="82"/>
    </location>
</feature>
<comment type="caution">
    <text evidence="2">The sequence shown here is derived from an EMBL/GenBank/DDBJ whole genome shotgun (WGS) entry which is preliminary data.</text>
</comment>
<name>A0A9P3LGF2_9APHY</name>
<evidence type="ECO:0000313" key="2">
    <source>
        <dbReference type="EMBL" id="GJE93027.1"/>
    </source>
</evidence>
<dbReference type="InterPro" id="IPR000210">
    <property type="entry name" value="BTB/POZ_dom"/>
</dbReference>
<dbReference type="Gene3D" id="3.30.710.10">
    <property type="entry name" value="Potassium Channel Kv1.1, Chain A"/>
    <property type="match status" value="1"/>
</dbReference>
<evidence type="ECO:0000313" key="3">
    <source>
        <dbReference type="Proteomes" id="UP000703269"/>
    </source>
</evidence>
<organism evidence="2 3">
    <name type="scientific">Phanerochaete sordida</name>
    <dbReference type="NCBI Taxonomy" id="48140"/>
    <lineage>
        <taxon>Eukaryota</taxon>
        <taxon>Fungi</taxon>
        <taxon>Dikarya</taxon>
        <taxon>Basidiomycota</taxon>
        <taxon>Agaricomycotina</taxon>
        <taxon>Agaricomycetes</taxon>
        <taxon>Polyporales</taxon>
        <taxon>Phanerochaetaceae</taxon>
        <taxon>Phanerochaete</taxon>
    </lineage>
</organism>
<keyword evidence="3" id="KW-1185">Reference proteome</keyword>
<reference evidence="2 3" key="1">
    <citation type="submission" date="2021-08" db="EMBL/GenBank/DDBJ databases">
        <title>Draft Genome Sequence of Phanerochaete sordida strain YK-624.</title>
        <authorList>
            <person name="Mori T."/>
            <person name="Dohra H."/>
            <person name="Suzuki T."/>
            <person name="Kawagishi H."/>
            <person name="Hirai H."/>
        </authorList>
    </citation>
    <scope>NUCLEOTIDE SEQUENCE [LARGE SCALE GENOMIC DNA]</scope>
    <source>
        <strain evidence="2 3">YK-624</strain>
    </source>
</reference>
<gene>
    <name evidence="2" type="ORF">PsYK624_091860</name>
</gene>